<dbReference type="PANTHER" id="PTHR24321:SF8">
    <property type="entry name" value="ESTRADIOL 17-BETA-DEHYDROGENASE 8-RELATED"/>
    <property type="match status" value="1"/>
</dbReference>
<evidence type="ECO:0000256" key="2">
    <source>
        <dbReference type="ARBA" id="ARBA00023002"/>
    </source>
</evidence>
<dbReference type="Proteomes" id="UP001428817">
    <property type="component" value="Unassembled WGS sequence"/>
</dbReference>
<sequence>MGNLEGKVAFVTGAARGQGRSHAVRLAREGADIIAVDVCRQLETVPYPMATPEDLAETVSQVEALDRRIAAVQADVRDTKALGAAVRDGVAELGSVDIVLANAGILQVSASEAVDPDAVFREVIEVNLTGVWNTVHVSAPIMIEQGRGGAIVLTSSTQGLTGRGGDGGPEMSGYCAAKHGVVGLMRSFANWLAPHNIRVNTVHPTGVNTDMIMNEAVGAAMAARPEAAGALTNLMPVDMVEPIDISNAIAWLVSDAARYVTGVTLPVDAGFCVK</sequence>
<organism evidence="6 7">
    <name type="scientific">Pseudonocardia eucalypti</name>
    <dbReference type="NCBI Taxonomy" id="648755"/>
    <lineage>
        <taxon>Bacteria</taxon>
        <taxon>Bacillati</taxon>
        <taxon>Actinomycetota</taxon>
        <taxon>Actinomycetes</taxon>
        <taxon>Pseudonocardiales</taxon>
        <taxon>Pseudonocardiaceae</taxon>
        <taxon>Pseudonocardia</taxon>
    </lineage>
</organism>
<comment type="caution">
    <text evidence="6">The sequence shown here is derived from an EMBL/GenBank/DDBJ whole genome shotgun (WGS) entry which is preliminary data.</text>
</comment>
<comment type="similarity">
    <text evidence="1 4">Belongs to the short-chain dehydrogenases/reductases (SDR) family.</text>
</comment>
<evidence type="ECO:0000256" key="4">
    <source>
        <dbReference type="RuleBase" id="RU000363"/>
    </source>
</evidence>
<dbReference type="Gene3D" id="3.40.50.720">
    <property type="entry name" value="NAD(P)-binding Rossmann-like Domain"/>
    <property type="match status" value="1"/>
</dbReference>
<dbReference type="NCBIfam" id="NF009467">
    <property type="entry name" value="PRK12826.1-3"/>
    <property type="match status" value="1"/>
</dbReference>
<evidence type="ECO:0000313" key="6">
    <source>
        <dbReference type="EMBL" id="GAA5148665.1"/>
    </source>
</evidence>
<feature type="coiled-coil region" evidence="5">
    <location>
        <begin position="55"/>
        <end position="82"/>
    </location>
</feature>
<dbReference type="Pfam" id="PF00106">
    <property type="entry name" value="adh_short"/>
    <property type="match status" value="1"/>
</dbReference>
<dbReference type="PRINTS" id="PR00080">
    <property type="entry name" value="SDRFAMILY"/>
</dbReference>
<evidence type="ECO:0000256" key="5">
    <source>
        <dbReference type="SAM" id="Coils"/>
    </source>
</evidence>
<keyword evidence="5" id="KW-0175">Coiled coil</keyword>
<gene>
    <name evidence="6" type="ORF">GCM10023321_11300</name>
</gene>
<dbReference type="InterPro" id="IPR036291">
    <property type="entry name" value="NAD(P)-bd_dom_sf"/>
</dbReference>
<evidence type="ECO:0000313" key="7">
    <source>
        <dbReference type="Proteomes" id="UP001428817"/>
    </source>
</evidence>
<keyword evidence="3" id="KW-0520">NAD</keyword>
<accession>A0ABP9PLN5</accession>
<keyword evidence="2" id="KW-0560">Oxidoreductase</keyword>
<evidence type="ECO:0000256" key="1">
    <source>
        <dbReference type="ARBA" id="ARBA00006484"/>
    </source>
</evidence>
<dbReference type="InterPro" id="IPR023985">
    <property type="entry name" value="SDR_subfam_1"/>
</dbReference>
<reference evidence="7" key="1">
    <citation type="journal article" date="2019" name="Int. J. Syst. Evol. Microbiol.">
        <title>The Global Catalogue of Microorganisms (GCM) 10K type strain sequencing project: providing services to taxonomists for standard genome sequencing and annotation.</title>
        <authorList>
            <consortium name="The Broad Institute Genomics Platform"/>
            <consortium name="The Broad Institute Genome Sequencing Center for Infectious Disease"/>
            <person name="Wu L."/>
            <person name="Ma J."/>
        </authorList>
    </citation>
    <scope>NUCLEOTIDE SEQUENCE [LARGE SCALE GENOMIC DNA]</scope>
    <source>
        <strain evidence="7">JCM 18303</strain>
    </source>
</reference>
<dbReference type="PANTHER" id="PTHR24321">
    <property type="entry name" value="DEHYDROGENASES, SHORT CHAIN"/>
    <property type="match status" value="1"/>
</dbReference>
<name>A0ABP9PLN5_9PSEU</name>
<dbReference type="SUPFAM" id="SSF51735">
    <property type="entry name" value="NAD(P)-binding Rossmann-fold domains"/>
    <property type="match status" value="1"/>
</dbReference>
<protein>
    <submittedName>
        <fullName evidence="6">Mycofactocin-coupled SDR family oxidoreductase</fullName>
    </submittedName>
</protein>
<evidence type="ECO:0000256" key="3">
    <source>
        <dbReference type="ARBA" id="ARBA00023027"/>
    </source>
</evidence>
<keyword evidence="7" id="KW-1185">Reference proteome</keyword>
<dbReference type="CDD" id="cd05233">
    <property type="entry name" value="SDR_c"/>
    <property type="match status" value="1"/>
</dbReference>
<dbReference type="InterPro" id="IPR002347">
    <property type="entry name" value="SDR_fam"/>
</dbReference>
<proteinExistence type="inferred from homology"/>
<dbReference type="PRINTS" id="PR00081">
    <property type="entry name" value="GDHRDH"/>
</dbReference>
<dbReference type="RefSeq" id="WP_185062707.1">
    <property type="nucleotide sequence ID" value="NZ_BAABJP010000004.1"/>
</dbReference>
<dbReference type="NCBIfam" id="TIGR03971">
    <property type="entry name" value="SDR_subfam_1"/>
    <property type="match status" value="1"/>
</dbReference>
<dbReference type="EMBL" id="BAABJP010000004">
    <property type="protein sequence ID" value="GAA5148665.1"/>
    <property type="molecule type" value="Genomic_DNA"/>
</dbReference>